<gene>
    <name evidence="2" type="ORF">CHK_0073</name>
</gene>
<evidence type="ECO:0000256" key="1">
    <source>
        <dbReference type="SAM" id="MobiDB-lite"/>
    </source>
</evidence>
<reference evidence="2 3" key="1">
    <citation type="submission" date="2015-04" db="EMBL/GenBank/DDBJ databases">
        <title>Draft genome sequence of bacteremic isolate Catabacter hongkongensis type strain HKU16T.</title>
        <authorList>
            <person name="Lau S.K."/>
            <person name="Teng J.L."/>
            <person name="Huang Y."/>
            <person name="Curreem S.O."/>
            <person name="Tsui S.K."/>
            <person name="Woo P.C."/>
        </authorList>
    </citation>
    <scope>NUCLEOTIDE SEQUENCE [LARGE SCALE GENOMIC DNA]</scope>
    <source>
        <strain evidence="2 3">HKU16</strain>
    </source>
</reference>
<organism evidence="2 3">
    <name type="scientific">Christensenella hongkongensis</name>
    <dbReference type="NCBI Taxonomy" id="270498"/>
    <lineage>
        <taxon>Bacteria</taxon>
        <taxon>Bacillati</taxon>
        <taxon>Bacillota</taxon>
        <taxon>Clostridia</taxon>
        <taxon>Christensenellales</taxon>
        <taxon>Christensenellaceae</taxon>
        <taxon>Christensenella</taxon>
    </lineage>
</organism>
<keyword evidence="3" id="KW-1185">Reference proteome</keyword>
<protein>
    <submittedName>
        <fullName evidence="2">Uncharacterized protein</fullName>
    </submittedName>
</protein>
<feature type="region of interest" description="Disordered" evidence="1">
    <location>
        <begin position="28"/>
        <end position="59"/>
    </location>
</feature>
<name>A0A0M2NIP8_9FIRM</name>
<dbReference type="AlphaFoldDB" id="A0A0M2NIP8"/>
<accession>A0A0M2NIP8</accession>
<dbReference type="EMBL" id="LAYJ01000014">
    <property type="protein sequence ID" value="KKI52409.1"/>
    <property type="molecule type" value="Genomic_DNA"/>
</dbReference>
<dbReference type="Proteomes" id="UP000034076">
    <property type="component" value="Unassembled WGS sequence"/>
</dbReference>
<evidence type="ECO:0000313" key="2">
    <source>
        <dbReference type="EMBL" id="KKI52409.1"/>
    </source>
</evidence>
<comment type="caution">
    <text evidence="2">The sequence shown here is derived from an EMBL/GenBank/DDBJ whole genome shotgun (WGS) entry which is preliminary data.</text>
</comment>
<proteinExistence type="predicted"/>
<evidence type="ECO:0000313" key="3">
    <source>
        <dbReference type="Proteomes" id="UP000034076"/>
    </source>
</evidence>
<feature type="compositionally biased region" description="Basic residues" evidence="1">
    <location>
        <begin position="28"/>
        <end position="38"/>
    </location>
</feature>
<sequence length="59" mass="6808">MLHSTAFSRNRTFHIRFIGNCLPGRQRCSRARPYRKQHPYAGNECQQPSSSPPFHGQPP</sequence>